<reference evidence="1" key="1">
    <citation type="submission" date="2023-07" db="EMBL/GenBank/DDBJ databases">
        <title>Genome content predicts the carbon catabolic preferences of heterotrophic bacteria.</title>
        <authorList>
            <person name="Gralka M."/>
        </authorList>
    </citation>
    <scope>NUCLEOTIDE SEQUENCE</scope>
    <source>
        <strain evidence="1">I2M16</strain>
    </source>
</reference>
<evidence type="ECO:0000313" key="2">
    <source>
        <dbReference type="Proteomes" id="UP001169862"/>
    </source>
</evidence>
<dbReference type="InterPro" id="IPR027417">
    <property type="entry name" value="P-loop_NTPase"/>
</dbReference>
<evidence type="ECO:0000313" key="1">
    <source>
        <dbReference type="EMBL" id="MDO6453644.1"/>
    </source>
</evidence>
<dbReference type="SUPFAM" id="SSF56112">
    <property type="entry name" value="Protein kinase-like (PK-like)"/>
    <property type="match status" value="1"/>
</dbReference>
<dbReference type="Gene3D" id="3.90.1200.10">
    <property type="match status" value="1"/>
</dbReference>
<dbReference type="PANTHER" id="PTHR43883">
    <property type="entry name" value="SLR0207 PROTEIN"/>
    <property type="match status" value="1"/>
</dbReference>
<dbReference type="AlphaFoldDB" id="A0AAW7XHA6"/>
<dbReference type="EMBL" id="JAUOPG010000004">
    <property type="protein sequence ID" value="MDO6453644.1"/>
    <property type="molecule type" value="Genomic_DNA"/>
</dbReference>
<dbReference type="InterPro" id="IPR052732">
    <property type="entry name" value="Cell-binding_unc_protein"/>
</dbReference>
<dbReference type="InterPro" id="IPR011009">
    <property type="entry name" value="Kinase-like_dom_sf"/>
</dbReference>
<sequence>MLNVLLKALEDPENYPHPVDAPIRVIETQISWLFLTGEYAYKLKKPVNFGFLDFTTLKQRQYYCEEELRLNQRLAPDIYDTLIGFTGSPEKPFLQEASQLTDGQAFEYAIRMNQFNPELRLDLILNRDRFEPAWIDMLSDQVAHFHNRIPRVAQDSPWGSTETLWGLVSDNYRDINKELLEPADVQLLQQLSQRAAQQFRKLMPRLERRKLDGHIRECHGDLHLGNITLYHGQLRLFDCIEFNLQFRWIDTISDLAFLLMDLEAKGQYRWASRCLNNYLEITGDYEGVTILNFYKAFRSMVRAKVALLGEYPDPLACRRYLQLTQSYTHQSQPTLYLMHGVSGSGKSYLSSQLMERTDCIRLRSDVERKRLYRELSRRGERLELYGQEMNARTFQHLLNLTDALIDSGYSVIVDATFIRKRTRQSFIKLADKRNTPVRILRCECEQKLIEARLKRRKEQGDDPSDADVAVMHEQLKHFHKLSEDEKRITVTTNTDDDDAINQLVSQLIAQGLIDP</sequence>
<gene>
    <name evidence="1" type="ORF">Q4490_08705</name>
</gene>
<dbReference type="RefSeq" id="WP_303549948.1">
    <property type="nucleotide sequence ID" value="NZ_JAUOPG010000004.1"/>
</dbReference>
<comment type="caution">
    <text evidence="1">The sequence shown here is derived from an EMBL/GenBank/DDBJ whole genome shotgun (WGS) entry which is preliminary data.</text>
</comment>
<name>A0AAW7XHA6_9GAMM</name>
<dbReference type="Pfam" id="PF13671">
    <property type="entry name" value="AAA_33"/>
    <property type="match status" value="1"/>
</dbReference>
<dbReference type="Gene3D" id="3.40.50.300">
    <property type="entry name" value="P-loop containing nucleotide triphosphate hydrolases"/>
    <property type="match status" value="1"/>
</dbReference>
<protein>
    <submittedName>
        <fullName evidence="1">AAA family ATPase</fullName>
    </submittedName>
</protein>
<dbReference type="Proteomes" id="UP001169862">
    <property type="component" value="Unassembled WGS sequence"/>
</dbReference>
<accession>A0AAW7XHA6</accession>
<dbReference type="PANTHER" id="PTHR43883:SF1">
    <property type="entry name" value="GLUCONOKINASE"/>
    <property type="match status" value="1"/>
</dbReference>
<organism evidence="1 2">
    <name type="scientific">Neptunomonas phycophila</name>
    <dbReference type="NCBI Taxonomy" id="1572645"/>
    <lineage>
        <taxon>Bacteria</taxon>
        <taxon>Pseudomonadati</taxon>
        <taxon>Pseudomonadota</taxon>
        <taxon>Gammaproteobacteria</taxon>
        <taxon>Oceanospirillales</taxon>
        <taxon>Oceanospirillaceae</taxon>
        <taxon>Neptunomonas</taxon>
    </lineage>
</organism>
<dbReference type="SUPFAM" id="SSF52540">
    <property type="entry name" value="P-loop containing nucleoside triphosphate hydrolases"/>
    <property type="match status" value="1"/>
</dbReference>
<proteinExistence type="predicted"/>